<name>A0A8H2HRM2_ORBOL</name>
<dbReference type="InterPro" id="IPR012985">
    <property type="entry name" value="Peptidase_S64_Ssy5"/>
</dbReference>
<dbReference type="AlphaFoldDB" id="A0A8H2HRM2"/>
<evidence type="ECO:0008006" key="4">
    <source>
        <dbReference type="Google" id="ProtNLM"/>
    </source>
</evidence>
<gene>
    <name evidence="2" type="ORF">EYR41_008384</name>
</gene>
<dbReference type="SUPFAM" id="SSF50494">
    <property type="entry name" value="Trypsin-like serine proteases"/>
    <property type="match status" value="1"/>
</dbReference>
<dbReference type="EMBL" id="SOZJ01000005">
    <property type="protein sequence ID" value="TGJ66782.1"/>
    <property type="molecule type" value="Genomic_DNA"/>
</dbReference>
<dbReference type="Gene3D" id="2.40.10.10">
    <property type="entry name" value="Trypsin-like serine proteases"/>
    <property type="match status" value="1"/>
</dbReference>
<dbReference type="InterPro" id="IPR043504">
    <property type="entry name" value="Peptidase_S1_PA_chymotrypsin"/>
</dbReference>
<feature type="compositionally biased region" description="Basic and acidic residues" evidence="1">
    <location>
        <begin position="34"/>
        <end position="48"/>
    </location>
</feature>
<dbReference type="Pfam" id="PF08192">
    <property type="entry name" value="Peptidase_S64"/>
    <property type="match status" value="1"/>
</dbReference>
<comment type="caution">
    <text evidence="2">The sequence shown here is derived from an EMBL/GenBank/DDBJ whole genome shotgun (WGS) entry which is preliminary data.</text>
</comment>
<sequence>MYSEDKDRTGTCEDEPIRRQSPRLSLRSSSSNTENKEDHSYDGDRSTGVREANGRVIYPTSEVEGEFWAPVCSDSVAASIWNAKVEVVIRVLDRRAFQWTALHLGVLNTCNTVAVIYEGDGPWGTNEIITELRDLLPADIFSHIKFLESRVAKGAAPGSVDYVDLTECGACIGIAGVWWSAGIVGGYLTTDNEEEVYGITCHHALPPTKTNANPKDTVKSATEYPNFLDNVDAIHGAISPGALKLKVVQTPCGYHGDTISSLQSRKEEILSEPTPAASSIKLWSSCIMDVEKRLSHISQFVRDFGEAVATSGYRVHPRTENSLDWCISRVREHRTAINMIMTGFEREGVWKSLGSAPCLHPDTSDLVLGEEVAKIGMKTGLTFGRINGVKDLVNFKENRRPTKEWCIVGSKSSHKQFSSAGDSGSFVFNKSLQVVGIITAGCDHANGLTYMTPIKPVLEDIQQVMGRNFKLFIT</sequence>
<feature type="region of interest" description="Disordered" evidence="1">
    <location>
        <begin position="1"/>
        <end position="48"/>
    </location>
</feature>
<evidence type="ECO:0000313" key="3">
    <source>
        <dbReference type="Proteomes" id="UP000297595"/>
    </source>
</evidence>
<accession>A0A8H2HRM2</accession>
<feature type="compositionally biased region" description="Low complexity" evidence="1">
    <location>
        <begin position="22"/>
        <end position="31"/>
    </location>
</feature>
<feature type="compositionally biased region" description="Basic and acidic residues" evidence="1">
    <location>
        <begin position="1"/>
        <end position="18"/>
    </location>
</feature>
<dbReference type="InterPro" id="IPR009003">
    <property type="entry name" value="Peptidase_S1_PA"/>
</dbReference>
<protein>
    <recommendedName>
        <fullName evidence="4">Peptidase S1 domain-containing protein</fullName>
    </recommendedName>
</protein>
<organism evidence="2 3">
    <name type="scientific">Orbilia oligospora</name>
    <name type="common">Nematode-trapping fungus</name>
    <name type="synonym">Arthrobotrys oligospora</name>
    <dbReference type="NCBI Taxonomy" id="2813651"/>
    <lineage>
        <taxon>Eukaryota</taxon>
        <taxon>Fungi</taxon>
        <taxon>Dikarya</taxon>
        <taxon>Ascomycota</taxon>
        <taxon>Pezizomycotina</taxon>
        <taxon>Orbiliomycetes</taxon>
        <taxon>Orbiliales</taxon>
        <taxon>Orbiliaceae</taxon>
        <taxon>Orbilia</taxon>
    </lineage>
</organism>
<evidence type="ECO:0000256" key="1">
    <source>
        <dbReference type="SAM" id="MobiDB-lite"/>
    </source>
</evidence>
<proteinExistence type="predicted"/>
<evidence type="ECO:0000313" key="2">
    <source>
        <dbReference type="EMBL" id="TGJ66782.1"/>
    </source>
</evidence>
<dbReference type="Proteomes" id="UP000297595">
    <property type="component" value="Unassembled WGS sequence"/>
</dbReference>
<reference evidence="2 3" key="1">
    <citation type="submission" date="2019-03" db="EMBL/GenBank/DDBJ databases">
        <title>Nematode-trapping fungi genome.</title>
        <authorList>
            <person name="Vidal-Diez De Ulzurrun G."/>
        </authorList>
    </citation>
    <scope>NUCLEOTIDE SEQUENCE [LARGE SCALE GENOMIC DNA]</scope>
    <source>
        <strain evidence="2 3">TWF154</strain>
    </source>
</reference>